<keyword evidence="1" id="KW-0472">Membrane</keyword>
<feature type="transmembrane region" description="Helical" evidence="1">
    <location>
        <begin position="20"/>
        <end position="40"/>
    </location>
</feature>
<proteinExistence type="predicted"/>
<keyword evidence="1" id="KW-1133">Transmembrane helix</keyword>
<protein>
    <submittedName>
        <fullName evidence="2">Uncharacterized protein</fullName>
    </submittedName>
</protein>
<dbReference type="EMBL" id="NIDF01000080">
    <property type="protein sequence ID" value="TYJ53706.1"/>
    <property type="molecule type" value="Genomic_DNA"/>
</dbReference>
<evidence type="ECO:0000313" key="2">
    <source>
        <dbReference type="EMBL" id="TYJ53706.1"/>
    </source>
</evidence>
<dbReference type="Proteomes" id="UP000322245">
    <property type="component" value="Unassembled WGS sequence"/>
</dbReference>
<reference evidence="2 3" key="1">
    <citation type="submission" date="2017-05" db="EMBL/GenBank/DDBJ databases">
        <title>The Genome Sequence of Tsuchiyaea wingfieldii DSM 27421.</title>
        <authorList>
            <person name="Cuomo C."/>
            <person name="Passer A."/>
            <person name="Billmyre B."/>
            <person name="Heitman J."/>
        </authorList>
    </citation>
    <scope>NUCLEOTIDE SEQUENCE [LARGE SCALE GENOMIC DNA]</scope>
    <source>
        <strain evidence="2 3">DSM 27421</strain>
    </source>
</reference>
<evidence type="ECO:0000313" key="3">
    <source>
        <dbReference type="Proteomes" id="UP000322245"/>
    </source>
</evidence>
<dbReference type="AlphaFoldDB" id="A0A5D3AV71"/>
<comment type="caution">
    <text evidence="2">The sequence shown here is derived from an EMBL/GenBank/DDBJ whole genome shotgun (WGS) entry which is preliminary data.</text>
</comment>
<sequence>MSSSTEQSTDSDTSFTSSGAFYAIVVVTSLLVLSGLFLIFRNRTGNYSGLCGLLPPRCRRK</sequence>
<evidence type="ECO:0000256" key="1">
    <source>
        <dbReference type="SAM" id="Phobius"/>
    </source>
</evidence>
<gene>
    <name evidence="2" type="ORF">B9479_005673</name>
</gene>
<keyword evidence="3" id="KW-1185">Reference proteome</keyword>
<organism evidence="2 3">
    <name type="scientific">Cryptococcus floricola</name>
    <dbReference type="NCBI Taxonomy" id="2591691"/>
    <lineage>
        <taxon>Eukaryota</taxon>
        <taxon>Fungi</taxon>
        <taxon>Dikarya</taxon>
        <taxon>Basidiomycota</taxon>
        <taxon>Agaricomycotina</taxon>
        <taxon>Tremellomycetes</taxon>
        <taxon>Tremellales</taxon>
        <taxon>Cryptococcaceae</taxon>
        <taxon>Cryptococcus</taxon>
    </lineage>
</organism>
<keyword evidence="1" id="KW-0812">Transmembrane</keyword>
<name>A0A5D3AV71_9TREE</name>
<accession>A0A5D3AV71</accession>